<evidence type="ECO:0000256" key="2">
    <source>
        <dbReference type="ARBA" id="ARBA00004442"/>
    </source>
</evidence>
<keyword evidence="5" id="KW-1134">Transmembrane beta strand</keyword>
<keyword evidence="9 11" id="KW-0472">Membrane</keyword>
<organism evidence="15 16">
    <name type="scientific">Paraburkholderia tropica</name>
    <dbReference type="NCBI Taxonomy" id="92647"/>
    <lineage>
        <taxon>Bacteria</taxon>
        <taxon>Pseudomonadati</taxon>
        <taxon>Pseudomonadota</taxon>
        <taxon>Betaproteobacteria</taxon>
        <taxon>Burkholderiales</taxon>
        <taxon>Burkholderiaceae</taxon>
        <taxon>Paraburkholderia</taxon>
    </lineage>
</organism>
<keyword evidence="6 11" id="KW-0812">Transmembrane</keyword>
<comment type="subcellular location">
    <subcellularLocation>
        <location evidence="2">Cell outer membrane</location>
    </subcellularLocation>
    <subcellularLocation>
        <location evidence="1">Cell surface</location>
    </subcellularLocation>
</comment>
<dbReference type="InterPro" id="IPR024973">
    <property type="entry name" value="ESPR"/>
</dbReference>
<dbReference type="InterPro" id="IPR011049">
    <property type="entry name" value="Serralysin-like_metalloprot_C"/>
</dbReference>
<reference evidence="15 16" key="1">
    <citation type="submission" date="2016-10" db="EMBL/GenBank/DDBJ databases">
        <authorList>
            <person name="Varghese N."/>
            <person name="Submissions S."/>
        </authorList>
    </citation>
    <scope>NUCLEOTIDE SEQUENCE [LARGE SCALE GENOMIC DNA]</scope>
    <source>
        <strain evidence="15 16">LMG 22274</strain>
    </source>
</reference>
<feature type="domain" description="Trimeric autotransporter adhesin YadA-like C-terminal membrane anchor" evidence="12">
    <location>
        <begin position="141"/>
        <end position="200"/>
    </location>
</feature>
<dbReference type="SUPFAM" id="SSF101967">
    <property type="entry name" value="Adhesin YadA, collagen-binding domain"/>
    <property type="match status" value="1"/>
</dbReference>
<protein>
    <submittedName>
        <fullName evidence="15">Head domain of trimeric autotransporter adhesin</fullName>
    </submittedName>
</protein>
<feature type="domain" description="ESPR" evidence="14">
    <location>
        <begin position="1"/>
        <end position="41"/>
    </location>
</feature>
<dbReference type="Pfam" id="PF05662">
    <property type="entry name" value="YadA_stalk"/>
    <property type="match status" value="1"/>
</dbReference>
<dbReference type="InterPro" id="IPR045584">
    <property type="entry name" value="Pilin-like"/>
</dbReference>
<comment type="caution">
    <text evidence="15">The sequence shown here is derived from an EMBL/GenBank/DDBJ whole genome shotgun (WGS) entry which is preliminary data.</text>
</comment>
<keyword evidence="11" id="KW-1133">Transmembrane helix</keyword>
<evidence type="ECO:0000256" key="10">
    <source>
        <dbReference type="ARBA" id="ARBA00023237"/>
    </source>
</evidence>
<dbReference type="InterPro" id="IPR008635">
    <property type="entry name" value="Coiled_stalk_dom"/>
</dbReference>
<dbReference type="Pfam" id="PF13018">
    <property type="entry name" value="ESPR"/>
    <property type="match status" value="1"/>
</dbReference>
<dbReference type="EMBL" id="FNZM01000002">
    <property type="protein sequence ID" value="SEJ04722.1"/>
    <property type="molecule type" value="Genomic_DNA"/>
</dbReference>
<evidence type="ECO:0000256" key="9">
    <source>
        <dbReference type="ARBA" id="ARBA00023136"/>
    </source>
</evidence>
<gene>
    <name evidence="15" type="ORF">SAMN05216550_102214</name>
</gene>
<evidence type="ECO:0000259" key="14">
    <source>
        <dbReference type="Pfam" id="PF13018"/>
    </source>
</evidence>
<evidence type="ECO:0000256" key="4">
    <source>
        <dbReference type="ARBA" id="ARBA00022448"/>
    </source>
</evidence>
<keyword evidence="4" id="KW-0813">Transport</keyword>
<feature type="domain" description="Trimeric autotransporter adhesin YadA-like stalk" evidence="13">
    <location>
        <begin position="97"/>
        <end position="126"/>
    </location>
</feature>
<dbReference type="Pfam" id="PF03895">
    <property type="entry name" value="YadA_anchor"/>
    <property type="match status" value="1"/>
</dbReference>
<evidence type="ECO:0000256" key="8">
    <source>
        <dbReference type="ARBA" id="ARBA00022927"/>
    </source>
</evidence>
<evidence type="ECO:0000256" key="1">
    <source>
        <dbReference type="ARBA" id="ARBA00004241"/>
    </source>
</evidence>
<dbReference type="InterPro" id="IPR005594">
    <property type="entry name" value="YadA_C"/>
</dbReference>
<dbReference type="SUPFAM" id="SSF54523">
    <property type="entry name" value="Pili subunits"/>
    <property type="match status" value="1"/>
</dbReference>
<evidence type="ECO:0000259" key="12">
    <source>
        <dbReference type="Pfam" id="PF03895"/>
    </source>
</evidence>
<evidence type="ECO:0000313" key="16">
    <source>
        <dbReference type="Proteomes" id="UP000183529"/>
    </source>
</evidence>
<keyword evidence="8" id="KW-0653">Protein transport</keyword>
<name>A0AAQ1GBV3_9BURK</name>
<dbReference type="GO" id="GO:0009279">
    <property type="term" value="C:cell outer membrane"/>
    <property type="evidence" value="ECO:0007669"/>
    <property type="project" value="UniProtKB-SubCell"/>
</dbReference>
<comment type="similarity">
    <text evidence="3">Belongs to the autotransporter-2 (AT-2) (TC 1.B.40) family.</text>
</comment>
<dbReference type="GO" id="GO:0015031">
    <property type="term" value="P:protein transport"/>
    <property type="evidence" value="ECO:0007669"/>
    <property type="project" value="UniProtKB-KW"/>
</dbReference>
<evidence type="ECO:0000313" key="15">
    <source>
        <dbReference type="EMBL" id="SEJ04722.1"/>
    </source>
</evidence>
<accession>A0AAQ1GBV3</accession>
<keyword evidence="10" id="KW-0998">Cell outer membrane</keyword>
<dbReference type="AlphaFoldDB" id="A0AAQ1GBV3"/>
<dbReference type="Gene3D" id="2.150.10.10">
    <property type="entry name" value="Serralysin-like metalloprotease, C-terminal"/>
    <property type="match status" value="1"/>
</dbReference>
<evidence type="ECO:0000256" key="5">
    <source>
        <dbReference type="ARBA" id="ARBA00022452"/>
    </source>
</evidence>
<evidence type="ECO:0000259" key="13">
    <source>
        <dbReference type="Pfam" id="PF05662"/>
    </source>
</evidence>
<sequence length="200" mass="20228">MNKTYRSIWNETTGTWVAVQEDAAARGKRSSKAVIAGASGIVGVLNVIGVMGGAALATSAHADKASATGENSVALGANSVADQANTVSVGSAGNERRITNVADGVAGTDAVNMRQFQSGMTEMQRNAYGGIAAATALTMIPDVDQGKTIAVGIGTANYKGYQATALGVSARITQNVKVKMGAGYSAGGDTTWGGGMSYQW</sequence>
<keyword evidence="7" id="KW-0732">Signal</keyword>
<proteinExistence type="inferred from homology"/>
<evidence type="ECO:0000256" key="3">
    <source>
        <dbReference type="ARBA" id="ARBA00005848"/>
    </source>
</evidence>
<feature type="transmembrane region" description="Helical" evidence="11">
    <location>
        <begin position="33"/>
        <end position="57"/>
    </location>
</feature>
<dbReference type="Proteomes" id="UP000183529">
    <property type="component" value="Unassembled WGS sequence"/>
</dbReference>
<evidence type="ECO:0000256" key="6">
    <source>
        <dbReference type="ARBA" id="ARBA00022692"/>
    </source>
</evidence>
<evidence type="ECO:0000256" key="7">
    <source>
        <dbReference type="ARBA" id="ARBA00022729"/>
    </source>
</evidence>
<dbReference type="GO" id="GO:0009986">
    <property type="term" value="C:cell surface"/>
    <property type="evidence" value="ECO:0007669"/>
    <property type="project" value="UniProtKB-SubCell"/>
</dbReference>
<evidence type="ECO:0000256" key="11">
    <source>
        <dbReference type="SAM" id="Phobius"/>
    </source>
</evidence>
<dbReference type="Gene3D" id="3.30.1300.30">
    <property type="entry name" value="GSPII I/J protein-like"/>
    <property type="match status" value="1"/>
</dbReference>
<dbReference type="RefSeq" id="WP_074981534.1">
    <property type="nucleotide sequence ID" value="NZ_CADFGN010000002.1"/>
</dbReference>